<feature type="region of interest" description="Disordered" evidence="1">
    <location>
        <begin position="1"/>
        <end position="25"/>
    </location>
</feature>
<protein>
    <submittedName>
        <fullName evidence="2">Uncharacterized protein</fullName>
    </submittedName>
</protein>
<dbReference type="EMBL" id="FPJE01000002">
    <property type="protein sequence ID" value="SFW19316.1"/>
    <property type="molecule type" value="Genomic_DNA"/>
</dbReference>
<evidence type="ECO:0000313" key="2">
    <source>
        <dbReference type="EMBL" id="SFW19316.1"/>
    </source>
</evidence>
<evidence type="ECO:0000313" key="3">
    <source>
        <dbReference type="Proteomes" id="UP000182248"/>
    </source>
</evidence>
<dbReference type="AlphaFoldDB" id="A0A1K1M850"/>
<keyword evidence="3" id="KW-1185">Reference proteome</keyword>
<sequence>MKKLQSLKGSTVLSKDEQKSIYGSSGSMECVPAAHICHHEYLPCCEGLICIPTENGDRCLNPDWD</sequence>
<gene>
    <name evidence="2" type="ORF">SAMN02927921_00466</name>
</gene>
<dbReference type="Proteomes" id="UP000182248">
    <property type="component" value="Unassembled WGS sequence"/>
</dbReference>
<organism evidence="2 3">
    <name type="scientific">Sinomicrobium oceani</name>
    <dbReference type="NCBI Taxonomy" id="1150368"/>
    <lineage>
        <taxon>Bacteria</taxon>
        <taxon>Pseudomonadati</taxon>
        <taxon>Bacteroidota</taxon>
        <taxon>Flavobacteriia</taxon>
        <taxon>Flavobacteriales</taxon>
        <taxon>Flavobacteriaceae</taxon>
        <taxon>Sinomicrobium</taxon>
    </lineage>
</organism>
<accession>A0A1K1M850</accession>
<reference evidence="2 3" key="1">
    <citation type="submission" date="2016-11" db="EMBL/GenBank/DDBJ databases">
        <authorList>
            <person name="Jaros S."/>
            <person name="Januszkiewicz K."/>
            <person name="Wedrychowicz H."/>
        </authorList>
    </citation>
    <scope>NUCLEOTIDE SEQUENCE [LARGE SCALE GENOMIC DNA]</scope>
    <source>
        <strain evidence="2 3">CGMCC 1.12145</strain>
    </source>
</reference>
<evidence type="ECO:0000256" key="1">
    <source>
        <dbReference type="SAM" id="MobiDB-lite"/>
    </source>
</evidence>
<proteinExistence type="predicted"/>
<name>A0A1K1M850_9FLAO</name>